<sequence>MNQNKNILLKIALLSCAVVTASINAIAGNIPAIAESFSDVPVHIIELITTIPSLSMMIAILCSSLISGVIGNKRTVLIGLLLCGLGGVAPYIFQDIIIMMVTRLLFGFGVGLISSTLLIMIIYFFDGKTRSQMIGLQGSVGGLGSLICTYIAGQLLMFGWNVSFLTYLVSFIVFLIVFLYVPNVTDVQSSNEHSGSKICWSKIFLYAVLSFISVTLATFFVIKCSTLLILNEYGSVQDGSLLVMFISAGSLVSGAMYGNIYNKLKNKSLILFYLICAISFVIASASRSLLLTLLSAFILGYGYMAFVPFLQEKVGIYGNKGTTTLLVFQSLGSFIAPYFGAILSYFSDTLSHQFFIAGLSYIVLMLVAYIIKDFT</sequence>
<keyword evidence="3" id="KW-1003">Cell membrane</keyword>
<dbReference type="Pfam" id="PF07690">
    <property type="entry name" value="MFS_1"/>
    <property type="match status" value="1"/>
</dbReference>
<feature type="transmembrane region" description="Helical" evidence="7">
    <location>
        <begin position="291"/>
        <end position="310"/>
    </location>
</feature>
<dbReference type="Gene3D" id="1.20.1250.20">
    <property type="entry name" value="MFS general substrate transporter like domains"/>
    <property type="match status" value="1"/>
</dbReference>
<feature type="transmembrane region" description="Helical" evidence="7">
    <location>
        <begin position="47"/>
        <end position="69"/>
    </location>
</feature>
<feature type="transmembrane region" description="Helical" evidence="7">
    <location>
        <begin position="203"/>
        <end position="222"/>
    </location>
</feature>
<dbReference type="PANTHER" id="PTHR43124">
    <property type="entry name" value="PURINE EFFLUX PUMP PBUE"/>
    <property type="match status" value="1"/>
</dbReference>
<dbReference type="PANTHER" id="PTHR43124:SF3">
    <property type="entry name" value="CHLORAMPHENICOL EFFLUX PUMP RV0191"/>
    <property type="match status" value="1"/>
</dbReference>
<dbReference type="InterPro" id="IPR020846">
    <property type="entry name" value="MFS_dom"/>
</dbReference>
<dbReference type="RefSeq" id="WP_008792893.1">
    <property type="nucleotide sequence ID" value="NZ_AP031443.1"/>
</dbReference>
<dbReference type="GO" id="GO:0005886">
    <property type="term" value="C:plasma membrane"/>
    <property type="evidence" value="ECO:0007669"/>
    <property type="project" value="UniProtKB-SubCell"/>
</dbReference>
<dbReference type="InterPro" id="IPR011701">
    <property type="entry name" value="MFS"/>
</dbReference>
<comment type="caution">
    <text evidence="9">The sequence shown here is derived from an EMBL/GenBank/DDBJ whole genome shotgun (WGS) entry which is preliminary data.</text>
</comment>
<evidence type="ECO:0000256" key="2">
    <source>
        <dbReference type="ARBA" id="ARBA00022448"/>
    </source>
</evidence>
<protein>
    <submittedName>
        <fullName evidence="9">MFS transporter</fullName>
    </submittedName>
</protein>
<keyword evidence="5 7" id="KW-1133">Transmembrane helix</keyword>
<evidence type="ECO:0000256" key="4">
    <source>
        <dbReference type="ARBA" id="ARBA00022692"/>
    </source>
</evidence>
<dbReference type="Proteomes" id="UP001211987">
    <property type="component" value="Unassembled WGS sequence"/>
</dbReference>
<feature type="transmembrane region" description="Helical" evidence="7">
    <location>
        <begin position="7"/>
        <end position="27"/>
    </location>
</feature>
<organism evidence="9 10">
    <name type="scientific">Thomasclavelia ramosa</name>
    <dbReference type="NCBI Taxonomy" id="1547"/>
    <lineage>
        <taxon>Bacteria</taxon>
        <taxon>Bacillati</taxon>
        <taxon>Bacillota</taxon>
        <taxon>Erysipelotrichia</taxon>
        <taxon>Erysipelotrichales</taxon>
        <taxon>Coprobacillaceae</taxon>
        <taxon>Thomasclavelia</taxon>
    </lineage>
</organism>
<evidence type="ECO:0000256" key="5">
    <source>
        <dbReference type="ARBA" id="ARBA00022989"/>
    </source>
</evidence>
<feature type="transmembrane region" description="Helical" evidence="7">
    <location>
        <begin position="242"/>
        <end position="261"/>
    </location>
</feature>
<accession>A0AB35IND4</accession>
<feature type="domain" description="Major facilitator superfamily (MFS) profile" evidence="8">
    <location>
        <begin position="8"/>
        <end position="375"/>
    </location>
</feature>
<keyword evidence="4 7" id="KW-0812">Transmembrane</keyword>
<feature type="transmembrane region" description="Helical" evidence="7">
    <location>
        <begin position="268"/>
        <end position="285"/>
    </location>
</feature>
<evidence type="ECO:0000313" key="9">
    <source>
        <dbReference type="EMBL" id="MDB7085200.1"/>
    </source>
</evidence>
<evidence type="ECO:0000256" key="7">
    <source>
        <dbReference type="SAM" id="Phobius"/>
    </source>
</evidence>
<reference evidence="9" key="1">
    <citation type="submission" date="2023-01" db="EMBL/GenBank/DDBJ databases">
        <title>Human gut microbiome strain richness.</title>
        <authorList>
            <person name="Chen-Liaw A."/>
        </authorList>
    </citation>
    <scope>NUCLEOTIDE SEQUENCE</scope>
    <source>
        <strain evidence="9">1001217st2_G6_1001217B_191108</strain>
    </source>
</reference>
<feature type="transmembrane region" description="Helical" evidence="7">
    <location>
        <begin position="352"/>
        <end position="371"/>
    </location>
</feature>
<dbReference type="SUPFAM" id="SSF103473">
    <property type="entry name" value="MFS general substrate transporter"/>
    <property type="match status" value="1"/>
</dbReference>
<evidence type="ECO:0000259" key="8">
    <source>
        <dbReference type="PROSITE" id="PS50850"/>
    </source>
</evidence>
<evidence type="ECO:0000313" key="10">
    <source>
        <dbReference type="Proteomes" id="UP001211987"/>
    </source>
</evidence>
<gene>
    <name evidence="9" type="ORF">PM738_15440</name>
</gene>
<feature type="transmembrane region" description="Helical" evidence="7">
    <location>
        <begin position="137"/>
        <end position="158"/>
    </location>
</feature>
<dbReference type="GO" id="GO:0022857">
    <property type="term" value="F:transmembrane transporter activity"/>
    <property type="evidence" value="ECO:0007669"/>
    <property type="project" value="InterPro"/>
</dbReference>
<dbReference type="InterPro" id="IPR036259">
    <property type="entry name" value="MFS_trans_sf"/>
</dbReference>
<dbReference type="PROSITE" id="PS50850">
    <property type="entry name" value="MFS"/>
    <property type="match status" value="1"/>
</dbReference>
<feature type="transmembrane region" description="Helical" evidence="7">
    <location>
        <begin position="322"/>
        <end position="346"/>
    </location>
</feature>
<feature type="transmembrane region" description="Helical" evidence="7">
    <location>
        <begin position="164"/>
        <end position="182"/>
    </location>
</feature>
<evidence type="ECO:0000256" key="6">
    <source>
        <dbReference type="ARBA" id="ARBA00023136"/>
    </source>
</evidence>
<evidence type="ECO:0000256" key="1">
    <source>
        <dbReference type="ARBA" id="ARBA00004651"/>
    </source>
</evidence>
<dbReference type="EMBL" id="JAQLKE010000033">
    <property type="protein sequence ID" value="MDB7085200.1"/>
    <property type="molecule type" value="Genomic_DNA"/>
</dbReference>
<comment type="subcellular location">
    <subcellularLocation>
        <location evidence="1">Cell membrane</location>
        <topology evidence="1">Multi-pass membrane protein</topology>
    </subcellularLocation>
</comment>
<dbReference type="AlphaFoldDB" id="A0AB35IND4"/>
<dbReference type="InterPro" id="IPR050189">
    <property type="entry name" value="MFS_Efflux_Transporters"/>
</dbReference>
<feature type="transmembrane region" description="Helical" evidence="7">
    <location>
        <begin position="105"/>
        <end position="125"/>
    </location>
</feature>
<evidence type="ECO:0000256" key="3">
    <source>
        <dbReference type="ARBA" id="ARBA00022475"/>
    </source>
</evidence>
<proteinExistence type="predicted"/>
<name>A0AB35IND4_9FIRM</name>
<feature type="transmembrane region" description="Helical" evidence="7">
    <location>
        <begin position="76"/>
        <end position="93"/>
    </location>
</feature>
<keyword evidence="2" id="KW-0813">Transport</keyword>
<keyword evidence="6 7" id="KW-0472">Membrane</keyword>